<keyword evidence="2" id="KW-1185">Reference proteome</keyword>
<sequence length="231" mass="24011">MGNATAETLYRIAGRKAAQGHGWDALNAQLAGDALFIAAEMEKSPRSLLDLSPLRSLDFPETGLAGVAAAYRRQLLTGLDSWGIAGAVAQALPAIELTEAPLDPAEAGAFADTWLAGRDLAAFAAAESARAGRFAALANRLYAAGDYPAAGRSAQAADRAALAAHYGAEAAVLGDRHLAALRTALLLAEDLLTSGSQPADSVEAGRQARRVHDEVNLTDKPIHWEAVSFLS</sequence>
<name>B8HI63_PSECP</name>
<keyword evidence="1" id="KW-0614">Plasmid</keyword>
<accession>B8HI63</accession>
<evidence type="ECO:0000313" key="1">
    <source>
        <dbReference type="EMBL" id="ACL42110.1"/>
    </source>
</evidence>
<protein>
    <submittedName>
        <fullName evidence="1">Uncharacterized protein</fullName>
    </submittedName>
</protein>
<gene>
    <name evidence="1" type="ordered locus">Achl_4159</name>
</gene>
<dbReference type="EMBL" id="CP001342">
    <property type="protein sequence ID" value="ACL42110.1"/>
    <property type="molecule type" value="Genomic_DNA"/>
</dbReference>
<dbReference type="AlphaFoldDB" id="B8HI63"/>
<dbReference type="RefSeq" id="WP_012623127.1">
    <property type="nucleotide sequence ID" value="NC_011879.1"/>
</dbReference>
<organism evidence="1 2">
    <name type="scientific">Pseudarthrobacter chlorophenolicus (strain ATCC 700700 / DSM 12829 / CIP 107037 / JCM 12360 / KCTC 9906 / NCIMB 13794 / A6)</name>
    <name type="common">Arthrobacter chlorophenolicus</name>
    <dbReference type="NCBI Taxonomy" id="452863"/>
    <lineage>
        <taxon>Bacteria</taxon>
        <taxon>Bacillati</taxon>
        <taxon>Actinomycetota</taxon>
        <taxon>Actinomycetes</taxon>
        <taxon>Micrococcales</taxon>
        <taxon>Micrococcaceae</taxon>
        <taxon>Pseudarthrobacter</taxon>
    </lineage>
</organism>
<dbReference type="KEGG" id="ach:Achl_4159"/>
<proteinExistence type="predicted"/>
<reference evidence="1" key="1">
    <citation type="submission" date="2009-01" db="EMBL/GenBank/DDBJ databases">
        <title>Complete sequence of plasmid1 of Arthrobacter chlorophenolicus A6.</title>
        <authorList>
            <consortium name="US DOE Joint Genome Institute"/>
            <person name="Lucas S."/>
            <person name="Copeland A."/>
            <person name="Lapidus A."/>
            <person name="Glavina del Rio T."/>
            <person name="Tice H."/>
            <person name="Bruce D."/>
            <person name="Goodwin L."/>
            <person name="Pitluck S."/>
            <person name="Goltsman E."/>
            <person name="Clum A."/>
            <person name="Larimer F."/>
            <person name="Land M."/>
            <person name="Hauser L."/>
            <person name="Kyrpides N."/>
            <person name="Mikhailova N."/>
            <person name="Jansson J."/>
            <person name="Richardson P."/>
        </authorList>
    </citation>
    <scope>NUCLEOTIDE SEQUENCE [LARGE SCALE GENOMIC DNA]</scope>
    <source>
        <strain evidence="1">A6</strain>
        <plasmid evidence="1">pACHL01</plasmid>
    </source>
</reference>
<geneLocation type="plasmid" evidence="1 2">
    <name>pACHL01</name>
</geneLocation>
<dbReference type="HOGENOM" id="CLU_1197799_0_0_11"/>
<evidence type="ECO:0000313" key="2">
    <source>
        <dbReference type="Proteomes" id="UP000002505"/>
    </source>
</evidence>
<dbReference type="Proteomes" id="UP000002505">
    <property type="component" value="Plasmid pACHL01"/>
</dbReference>